<comment type="caution">
    <text evidence="2">The sequence shown here is derived from an EMBL/GenBank/DDBJ whole genome shotgun (WGS) entry which is preliminary data.</text>
</comment>
<feature type="region of interest" description="Disordered" evidence="1">
    <location>
        <begin position="1"/>
        <end position="37"/>
    </location>
</feature>
<gene>
    <name evidence="2" type="ORF">LSH36_458g01019</name>
</gene>
<dbReference type="InterPro" id="IPR012340">
    <property type="entry name" value="NA-bd_OB-fold"/>
</dbReference>
<reference evidence="2" key="1">
    <citation type="journal article" date="2023" name="Mol. Biol. Evol.">
        <title>Third-Generation Sequencing Reveals the Adaptive Role of the Epigenome in Three Deep-Sea Polychaetes.</title>
        <authorList>
            <person name="Perez M."/>
            <person name="Aroh O."/>
            <person name="Sun Y."/>
            <person name="Lan Y."/>
            <person name="Juniper S.K."/>
            <person name="Young C.R."/>
            <person name="Angers B."/>
            <person name="Qian P.Y."/>
        </authorList>
    </citation>
    <scope>NUCLEOTIDE SEQUENCE</scope>
    <source>
        <strain evidence="2">P08H-3</strain>
    </source>
</reference>
<sequence>MVEPLHKKSRIESDLGDSAIESSTDEDGIPEESTVESGLLTPADETCTIIARVLKKSDMQRYMTKDGQERVYCILYVADDTKCATIRMYRWPEKSSSLDPDEGETYTFRRLIRLDEKKRNESFLARYNIAIIRHSKMHIPKSVRKESKAHEYKPLQNSTRMRRLEEAIYAEDNSTVTGKIVKVSQRKKVMSDENEEIDLVHLALIDQSNMEPVKITLFGENAMKAYQEDIIITVTNLYPRCIANGSAPGLCSRKITKVTDRLQAVSLKVKPSQSSGALEQLHTNKPVDDPDFIESDAFKITNVVDVFKSCGRKLKGQ</sequence>
<evidence type="ECO:0000256" key="1">
    <source>
        <dbReference type="SAM" id="MobiDB-lite"/>
    </source>
</evidence>
<organism evidence="2 3">
    <name type="scientific">Paralvinella palmiformis</name>
    <dbReference type="NCBI Taxonomy" id="53620"/>
    <lineage>
        <taxon>Eukaryota</taxon>
        <taxon>Metazoa</taxon>
        <taxon>Spiralia</taxon>
        <taxon>Lophotrochozoa</taxon>
        <taxon>Annelida</taxon>
        <taxon>Polychaeta</taxon>
        <taxon>Sedentaria</taxon>
        <taxon>Canalipalpata</taxon>
        <taxon>Terebellida</taxon>
        <taxon>Terebelliformia</taxon>
        <taxon>Alvinellidae</taxon>
        <taxon>Paralvinella</taxon>
    </lineage>
</organism>
<feature type="compositionally biased region" description="Basic and acidic residues" evidence="1">
    <location>
        <begin position="1"/>
        <end position="13"/>
    </location>
</feature>
<evidence type="ECO:0000313" key="2">
    <source>
        <dbReference type="EMBL" id="KAK2149259.1"/>
    </source>
</evidence>
<dbReference type="AlphaFoldDB" id="A0AAD9N001"/>
<dbReference type="EMBL" id="JAODUP010000458">
    <property type="protein sequence ID" value="KAK2149259.1"/>
    <property type="molecule type" value="Genomic_DNA"/>
</dbReference>
<accession>A0AAD9N001</accession>
<dbReference type="Proteomes" id="UP001208570">
    <property type="component" value="Unassembled WGS sequence"/>
</dbReference>
<dbReference type="Gene3D" id="2.40.50.140">
    <property type="entry name" value="Nucleic acid-binding proteins"/>
    <property type="match status" value="2"/>
</dbReference>
<protein>
    <submittedName>
        <fullName evidence="2">Uncharacterized protein</fullName>
    </submittedName>
</protein>
<feature type="compositionally biased region" description="Acidic residues" evidence="1">
    <location>
        <begin position="23"/>
        <end position="34"/>
    </location>
</feature>
<dbReference type="SUPFAM" id="SSF50249">
    <property type="entry name" value="Nucleic acid-binding proteins"/>
    <property type="match status" value="1"/>
</dbReference>
<proteinExistence type="predicted"/>
<name>A0AAD9N001_9ANNE</name>
<keyword evidence="3" id="KW-1185">Reference proteome</keyword>
<evidence type="ECO:0000313" key="3">
    <source>
        <dbReference type="Proteomes" id="UP001208570"/>
    </source>
</evidence>